<feature type="transmembrane region" description="Helical" evidence="2">
    <location>
        <begin position="42"/>
        <end position="59"/>
    </location>
</feature>
<gene>
    <name evidence="3" type="ORF">CBR_g55012</name>
</gene>
<keyword evidence="2" id="KW-1133">Transmembrane helix</keyword>
<evidence type="ECO:0000256" key="2">
    <source>
        <dbReference type="SAM" id="Phobius"/>
    </source>
</evidence>
<keyword evidence="2" id="KW-0812">Transmembrane</keyword>
<proteinExistence type="predicted"/>
<dbReference type="Proteomes" id="UP000265515">
    <property type="component" value="Unassembled WGS sequence"/>
</dbReference>
<dbReference type="AlphaFoldDB" id="A0A388K7K5"/>
<comment type="caution">
    <text evidence="3">The sequence shown here is derived from an EMBL/GenBank/DDBJ whole genome shotgun (WGS) entry which is preliminary data.</text>
</comment>
<keyword evidence="2" id="KW-0472">Membrane</keyword>
<organism evidence="3 4">
    <name type="scientific">Chara braunii</name>
    <name type="common">Braun's stonewort</name>
    <dbReference type="NCBI Taxonomy" id="69332"/>
    <lineage>
        <taxon>Eukaryota</taxon>
        <taxon>Viridiplantae</taxon>
        <taxon>Streptophyta</taxon>
        <taxon>Charophyceae</taxon>
        <taxon>Charales</taxon>
        <taxon>Characeae</taxon>
        <taxon>Chara</taxon>
    </lineage>
</organism>
<feature type="region of interest" description="Disordered" evidence="1">
    <location>
        <begin position="1"/>
        <end position="20"/>
    </location>
</feature>
<dbReference type="Gramene" id="GBG66034">
    <property type="protein sequence ID" value="GBG66034"/>
    <property type="gene ID" value="CBR_g55012"/>
</dbReference>
<sequence length="85" mass="9290">MRLSRKRVQRNAASSTSSEPLMRAVARTNLTVTARSANRMESIIIVIITIAMGDVTVAAKERESVVMVMAVGVVLDRVVITYPDD</sequence>
<dbReference type="EMBL" id="BFEA01000068">
    <property type="protein sequence ID" value="GBG66034.1"/>
    <property type="molecule type" value="Genomic_DNA"/>
</dbReference>
<reference evidence="3 4" key="1">
    <citation type="journal article" date="2018" name="Cell">
        <title>The Chara Genome: Secondary Complexity and Implications for Plant Terrestrialization.</title>
        <authorList>
            <person name="Nishiyama T."/>
            <person name="Sakayama H."/>
            <person name="Vries J.D."/>
            <person name="Buschmann H."/>
            <person name="Saint-Marcoux D."/>
            <person name="Ullrich K.K."/>
            <person name="Haas F.B."/>
            <person name="Vanderstraeten L."/>
            <person name="Becker D."/>
            <person name="Lang D."/>
            <person name="Vosolsobe S."/>
            <person name="Rombauts S."/>
            <person name="Wilhelmsson P.K.I."/>
            <person name="Janitza P."/>
            <person name="Kern R."/>
            <person name="Heyl A."/>
            <person name="Rumpler F."/>
            <person name="Villalobos L.I.A.C."/>
            <person name="Clay J.M."/>
            <person name="Skokan R."/>
            <person name="Toyoda A."/>
            <person name="Suzuki Y."/>
            <person name="Kagoshima H."/>
            <person name="Schijlen E."/>
            <person name="Tajeshwar N."/>
            <person name="Catarino B."/>
            <person name="Hetherington A.J."/>
            <person name="Saltykova A."/>
            <person name="Bonnot C."/>
            <person name="Breuninger H."/>
            <person name="Symeonidi A."/>
            <person name="Radhakrishnan G.V."/>
            <person name="Van Nieuwerburgh F."/>
            <person name="Deforce D."/>
            <person name="Chang C."/>
            <person name="Karol K.G."/>
            <person name="Hedrich R."/>
            <person name="Ulvskov P."/>
            <person name="Glockner G."/>
            <person name="Delwiche C.F."/>
            <person name="Petrasek J."/>
            <person name="Van de Peer Y."/>
            <person name="Friml J."/>
            <person name="Beilby M."/>
            <person name="Dolan L."/>
            <person name="Kohara Y."/>
            <person name="Sugano S."/>
            <person name="Fujiyama A."/>
            <person name="Delaux P.-M."/>
            <person name="Quint M."/>
            <person name="TheiBen G."/>
            <person name="Hagemann M."/>
            <person name="Harholt J."/>
            <person name="Dunand C."/>
            <person name="Zachgo S."/>
            <person name="Langdale J."/>
            <person name="Maumus F."/>
            <person name="Straeten D.V.D."/>
            <person name="Gould S.B."/>
            <person name="Rensing S.A."/>
        </authorList>
    </citation>
    <scope>NUCLEOTIDE SEQUENCE [LARGE SCALE GENOMIC DNA]</scope>
    <source>
        <strain evidence="3 4">S276</strain>
    </source>
</reference>
<protein>
    <submittedName>
        <fullName evidence="3">Uncharacterized protein</fullName>
    </submittedName>
</protein>
<name>A0A388K7K5_CHABU</name>
<evidence type="ECO:0000313" key="3">
    <source>
        <dbReference type="EMBL" id="GBG66034.1"/>
    </source>
</evidence>
<evidence type="ECO:0000256" key="1">
    <source>
        <dbReference type="SAM" id="MobiDB-lite"/>
    </source>
</evidence>
<accession>A0A388K7K5</accession>
<keyword evidence="4" id="KW-1185">Reference proteome</keyword>
<evidence type="ECO:0000313" key="4">
    <source>
        <dbReference type="Proteomes" id="UP000265515"/>
    </source>
</evidence>